<comment type="subcellular location">
    <subcellularLocation>
        <location evidence="11 12">Cell membrane</location>
        <topology evidence="11 12">Multi-pass membrane protein</topology>
    </subcellularLocation>
    <subcellularLocation>
        <location evidence="1">Membrane</location>
        <topology evidence="1">Multi-pass membrane protein</topology>
    </subcellularLocation>
</comment>
<feature type="transmembrane region" description="Helical" evidence="11">
    <location>
        <begin position="122"/>
        <end position="147"/>
    </location>
</feature>
<organism evidence="13 14">
    <name type="scientific">Planosporangium flavigriseum</name>
    <dbReference type="NCBI Taxonomy" id="373681"/>
    <lineage>
        <taxon>Bacteria</taxon>
        <taxon>Bacillati</taxon>
        <taxon>Actinomycetota</taxon>
        <taxon>Actinomycetes</taxon>
        <taxon>Micromonosporales</taxon>
        <taxon>Micromonosporaceae</taxon>
        <taxon>Planosporangium</taxon>
    </lineage>
</organism>
<evidence type="ECO:0000256" key="7">
    <source>
        <dbReference type="ARBA" id="ARBA00022989"/>
    </source>
</evidence>
<dbReference type="GO" id="GO:0045259">
    <property type="term" value="C:proton-transporting ATP synthase complex"/>
    <property type="evidence" value="ECO:0007669"/>
    <property type="project" value="UniProtKB-KW"/>
</dbReference>
<dbReference type="InterPro" id="IPR023011">
    <property type="entry name" value="ATP_synth_F0_asu_AS"/>
</dbReference>
<proteinExistence type="inferred from homology"/>
<protein>
    <recommendedName>
        <fullName evidence="11 12">ATP synthase subunit a</fullName>
    </recommendedName>
    <alternativeName>
        <fullName evidence="11">ATP synthase F0 sector subunit a</fullName>
    </alternativeName>
    <alternativeName>
        <fullName evidence="11">F-ATPase subunit 6</fullName>
    </alternativeName>
</protein>
<evidence type="ECO:0000256" key="9">
    <source>
        <dbReference type="ARBA" id="ARBA00023136"/>
    </source>
</evidence>
<dbReference type="EMBL" id="BONU01000041">
    <property type="protein sequence ID" value="GIG75967.1"/>
    <property type="molecule type" value="Genomic_DNA"/>
</dbReference>
<keyword evidence="7 11" id="KW-1133">Transmembrane helix</keyword>
<evidence type="ECO:0000256" key="2">
    <source>
        <dbReference type="ARBA" id="ARBA00006810"/>
    </source>
</evidence>
<dbReference type="Pfam" id="PF00119">
    <property type="entry name" value="ATP-synt_A"/>
    <property type="match status" value="1"/>
</dbReference>
<keyword evidence="3 11" id="KW-0813">Transport</keyword>
<gene>
    <name evidence="13" type="primary">atpB_2</name>
    <name evidence="11" type="synonym">atpB</name>
    <name evidence="13" type="ORF">Pfl04_43710</name>
</gene>
<feature type="transmembrane region" description="Helical" evidence="11">
    <location>
        <begin position="214"/>
        <end position="240"/>
    </location>
</feature>
<sequence length="282" mass="31342">MSYDPTKRINSYRECKDQKNREGANVVTRLAQDWLAQDRPTDDHFPPTVHEFFPPGLGGTPWISRITVLLWIGIAATIVFFLVAYRRPAIVPTRTQWIAESIYSFIRNGLAREVIGAEGVRFAPYLTTLFCFIAVTNILSIIPLAQISPNSHIAFPAFLALISYVMFHCVGIRKLGLGPYLKRNLILPGVPPAMYGLMIPLEFMQTFITRPLTLAVRLFANMFAGHLILLVFTMGGFALLGAQTLLLRPVSLVSWALAIGLTVFEAGVALLQAYVFVLLTTS</sequence>
<keyword evidence="9 11" id="KW-0472">Membrane</keyword>
<dbReference type="InterPro" id="IPR045083">
    <property type="entry name" value="ATP_synth_F0_asu_bact/mt"/>
</dbReference>
<comment type="function">
    <text evidence="11 12">Key component of the proton channel; it plays a direct role in the translocation of protons across the membrane.</text>
</comment>
<comment type="caution">
    <text evidence="13">The sequence shown here is derived from an EMBL/GenBank/DDBJ whole genome shotgun (WGS) entry which is preliminary data.</text>
</comment>
<evidence type="ECO:0000256" key="11">
    <source>
        <dbReference type="HAMAP-Rule" id="MF_01393"/>
    </source>
</evidence>
<keyword evidence="6 11" id="KW-0375">Hydrogen ion transport</keyword>
<dbReference type="SUPFAM" id="SSF81336">
    <property type="entry name" value="F1F0 ATP synthase subunit A"/>
    <property type="match status" value="1"/>
</dbReference>
<evidence type="ECO:0000256" key="8">
    <source>
        <dbReference type="ARBA" id="ARBA00023065"/>
    </source>
</evidence>
<evidence type="ECO:0000313" key="13">
    <source>
        <dbReference type="EMBL" id="GIG75967.1"/>
    </source>
</evidence>
<feature type="transmembrane region" description="Helical" evidence="11">
    <location>
        <begin position="252"/>
        <end position="279"/>
    </location>
</feature>
<keyword evidence="11" id="KW-1003">Cell membrane</keyword>
<dbReference type="Gene3D" id="1.20.120.220">
    <property type="entry name" value="ATP synthase, F0 complex, subunit A"/>
    <property type="match status" value="1"/>
</dbReference>
<keyword evidence="4 11" id="KW-0138">CF(0)</keyword>
<feature type="transmembrane region" description="Helical" evidence="11">
    <location>
        <begin position="185"/>
        <end position="208"/>
    </location>
</feature>
<dbReference type="GO" id="GO:0046933">
    <property type="term" value="F:proton-transporting ATP synthase activity, rotational mechanism"/>
    <property type="evidence" value="ECO:0007669"/>
    <property type="project" value="UniProtKB-UniRule"/>
</dbReference>
<dbReference type="PROSITE" id="PS00449">
    <property type="entry name" value="ATPASE_A"/>
    <property type="match status" value="1"/>
</dbReference>
<evidence type="ECO:0000256" key="12">
    <source>
        <dbReference type="RuleBase" id="RU000483"/>
    </source>
</evidence>
<keyword evidence="14" id="KW-1185">Reference proteome</keyword>
<evidence type="ECO:0000313" key="14">
    <source>
        <dbReference type="Proteomes" id="UP000653674"/>
    </source>
</evidence>
<accession>A0A8J3LQ91</accession>
<dbReference type="InterPro" id="IPR000568">
    <property type="entry name" value="ATP_synth_F0_asu"/>
</dbReference>
<dbReference type="NCBIfam" id="TIGR01131">
    <property type="entry name" value="ATP_synt_6_or_A"/>
    <property type="match status" value="1"/>
</dbReference>
<keyword evidence="5 11" id="KW-0812">Transmembrane</keyword>
<feature type="transmembrane region" description="Helical" evidence="11">
    <location>
        <begin position="62"/>
        <end position="85"/>
    </location>
</feature>
<dbReference type="PANTHER" id="PTHR11410:SF0">
    <property type="entry name" value="ATP SYNTHASE SUBUNIT A"/>
    <property type="match status" value="1"/>
</dbReference>
<dbReference type="PRINTS" id="PR00123">
    <property type="entry name" value="ATPASEA"/>
</dbReference>
<dbReference type="PANTHER" id="PTHR11410">
    <property type="entry name" value="ATP SYNTHASE SUBUNIT A"/>
    <property type="match status" value="1"/>
</dbReference>
<keyword evidence="10 11" id="KW-0066">ATP synthesis</keyword>
<evidence type="ECO:0000256" key="3">
    <source>
        <dbReference type="ARBA" id="ARBA00022448"/>
    </source>
</evidence>
<dbReference type="AlphaFoldDB" id="A0A8J3LQ91"/>
<comment type="similarity">
    <text evidence="2 11 12">Belongs to the ATPase A chain family.</text>
</comment>
<name>A0A8J3LQ91_9ACTN</name>
<dbReference type="CDD" id="cd00310">
    <property type="entry name" value="ATP-synt_Fo_a_6"/>
    <property type="match status" value="1"/>
</dbReference>
<evidence type="ECO:0000256" key="1">
    <source>
        <dbReference type="ARBA" id="ARBA00004141"/>
    </source>
</evidence>
<evidence type="ECO:0000256" key="10">
    <source>
        <dbReference type="ARBA" id="ARBA00023310"/>
    </source>
</evidence>
<keyword evidence="8 11" id="KW-0406">Ion transport</keyword>
<dbReference type="InterPro" id="IPR035908">
    <property type="entry name" value="F0_ATP_A_sf"/>
</dbReference>
<dbReference type="HAMAP" id="MF_01393">
    <property type="entry name" value="ATP_synth_a_bact"/>
    <property type="match status" value="1"/>
</dbReference>
<evidence type="ECO:0000256" key="4">
    <source>
        <dbReference type="ARBA" id="ARBA00022547"/>
    </source>
</evidence>
<dbReference type="Proteomes" id="UP000653674">
    <property type="component" value="Unassembled WGS sequence"/>
</dbReference>
<evidence type="ECO:0000256" key="6">
    <source>
        <dbReference type="ARBA" id="ARBA00022781"/>
    </source>
</evidence>
<evidence type="ECO:0000256" key="5">
    <source>
        <dbReference type="ARBA" id="ARBA00022692"/>
    </source>
</evidence>
<reference evidence="13" key="1">
    <citation type="submission" date="2021-01" db="EMBL/GenBank/DDBJ databases">
        <title>Whole genome shotgun sequence of Planosporangium flavigriseum NBRC 105377.</title>
        <authorList>
            <person name="Komaki H."/>
            <person name="Tamura T."/>
        </authorList>
    </citation>
    <scope>NUCLEOTIDE SEQUENCE</scope>
    <source>
        <strain evidence="13">NBRC 105377</strain>
    </source>
</reference>
<dbReference type="GO" id="GO:0005886">
    <property type="term" value="C:plasma membrane"/>
    <property type="evidence" value="ECO:0007669"/>
    <property type="project" value="UniProtKB-SubCell"/>
</dbReference>
<feature type="transmembrane region" description="Helical" evidence="11">
    <location>
        <begin position="153"/>
        <end position="173"/>
    </location>
</feature>